<dbReference type="InterPro" id="IPR037272">
    <property type="entry name" value="SNS_sf"/>
</dbReference>
<feature type="transmembrane region" description="Helical" evidence="16">
    <location>
        <begin position="542"/>
        <end position="565"/>
    </location>
</feature>
<dbReference type="SUPFAM" id="SSF69989">
    <property type="entry name" value="C-terminal domain of PLC-beta"/>
    <property type="match status" value="1"/>
</dbReference>
<dbReference type="PRINTS" id="PR00176">
    <property type="entry name" value="NANEUSMPORT"/>
</dbReference>
<proteinExistence type="inferred from homology"/>
<evidence type="ECO:0000256" key="12">
    <source>
        <dbReference type="PIRSR" id="PIRSR600175-1"/>
    </source>
</evidence>
<keyword evidence="12" id="KW-0915">Sodium</keyword>
<feature type="domain" description="C2" evidence="17">
    <location>
        <begin position="1572"/>
        <end position="1698"/>
    </location>
</feature>
<protein>
    <recommendedName>
        <fullName evidence="14">Transporter</fullName>
    </recommendedName>
</protein>
<evidence type="ECO:0000256" key="10">
    <source>
        <dbReference type="ARBA" id="ARBA00023136"/>
    </source>
</evidence>
<dbReference type="CDD" id="cd08591">
    <property type="entry name" value="PI-PLCc_beta"/>
    <property type="match status" value="1"/>
</dbReference>
<dbReference type="GO" id="GO:0004435">
    <property type="term" value="F:phosphatidylinositol-4,5-bisphosphate phospholipase C activity"/>
    <property type="evidence" value="ECO:0007669"/>
    <property type="project" value="InterPro"/>
</dbReference>
<organism evidence="19 20">
    <name type="scientific">Temnothorax longispinosus</name>
    <dbReference type="NCBI Taxonomy" id="300112"/>
    <lineage>
        <taxon>Eukaryota</taxon>
        <taxon>Metazoa</taxon>
        <taxon>Ecdysozoa</taxon>
        <taxon>Arthropoda</taxon>
        <taxon>Hexapoda</taxon>
        <taxon>Insecta</taxon>
        <taxon>Pterygota</taxon>
        <taxon>Neoptera</taxon>
        <taxon>Endopterygota</taxon>
        <taxon>Hymenoptera</taxon>
        <taxon>Apocrita</taxon>
        <taxon>Aculeata</taxon>
        <taxon>Formicoidea</taxon>
        <taxon>Formicidae</taxon>
        <taxon>Myrmicinae</taxon>
        <taxon>Temnothorax</taxon>
    </lineage>
</organism>
<dbReference type="Proteomes" id="UP000310200">
    <property type="component" value="Unassembled WGS sequence"/>
</dbReference>
<name>A0A4S2KNA6_9HYME</name>
<feature type="binding site" evidence="12">
    <location>
        <position position="361"/>
    </location>
    <ligand>
        <name>Na(+)</name>
        <dbReference type="ChEBI" id="CHEBI:29101"/>
        <label>1</label>
    </ligand>
</feature>
<feature type="binding site" evidence="12">
    <location>
        <position position="357"/>
    </location>
    <ligand>
        <name>Na(+)</name>
        <dbReference type="ChEBI" id="CHEBI:29101"/>
        <label>1</label>
    </ligand>
</feature>
<dbReference type="GO" id="GO:0005886">
    <property type="term" value="C:plasma membrane"/>
    <property type="evidence" value="ECO:0007669"/>
    <property type="project" value="TreeGrafter"/>
</dbReference>
<feature type="region of interest" description="Disordered" evidence="15">
    <location>
        <begin position="158"/>
        <end position="216"/>
    </location>
</feature>
<evidence type="ECO:0000259" key="18">
    <source>
        <dbReference type="PROSITE" id="PS50008"/>
    </source>
</evidence>
<dbReference type="Pfam" id="PF22631">
    <property type="entry name" value="PLCB1-4-like_EFh"/>
    <property type="match status" value="1"/>
</dbReference>
<dbReference type="InterPro" id="IPR011992">
    <property type="entry name" value="EF-hand-dom_pair"/>
</dbReference>
<keyword evidence="20" id="KW-1185">Reference proteome</keyword>
<feature type="transmembrane region" description="Helical" evidence="16">
    <location>
        <begin position="840"/>
        <end position="862"/>
    </location>
</feature>
<feature type="transmembrane region" description="Helical" evidence="16">
    <location>
        <begin position="801"/>
        <end position="820"/>
    </location>
</feature>
<evidence type="ECO:0000256" key="13">
    <source>
        <dbReference type="PIRSR" id="PIRSR600175-2"/>
    </source>
</evidence>
<keyword evidence="8 16" id="KW-1133">Transmembrane helix</keyword>
<dbReference type="Pfam" id="PF17787">
    <property type="entry name" value="PH_14"/>
    <property type="match status" value="1"/>
</dbReference>
<dbReference type="PROSITE" id="PS50008">
    <property type="entry name" value="PIPLC_Y_DOMAIN"/>
    <property type="match status" value="1"/>
</dbReference>
<dbReference type="GO" id="GO:0089718">
    <property type="term" value="P:amino acid import across plasma membrane"/>
    <property type="evidence" value="ECO:0007669"/>
    <property type="project" value="TreeGrafter"/>
</dbReference>
<dbReference type="STRING" id="300112.A0A4S2KNA6"/>
<keyword evidence="12" id="KW-0479">Metal-binding</keyword>
<dbReference type="PANTHER" id="PTHR11616">
    <property type="entry name" value="SODIUM/CHLORIDE DEPENDENT TRANSPORTER"/>
    <property type="match status" value="1"/>
</dbReference>
<dbReference type="GO" id="GO:0046872">
    <property type="term" value="F:metal ion binding"/>
    <property type="evidence" value="ECO:0007669"/>
    <property type="project" value="UniProtKB-KW"/>
</dbReference>
<feature type="binding site" evidence="12">
    <location>
        <position position="693"/>
    </location>
    <ligand>
        <name>Na(+)</name>
        <dbReference type="ChEBI" id="CHEBI:29101"/>
        <label>1</label>
    </ligand>
</feature>
<evidence type="ECO:0000256" key="1">
    <source>
        <dbReference type="ARBA" id="ARBA00004141"/>
    </source>
</evidence>
<feature type="transmembrane region" description="Helical" evidence="16">
    <location>
        <begin position="622"/>
        <end position="648"/>
    </location>
</feature>
<dbReference type="GO" id="GO:0016042">
    <property type="term" value="P:lipid catabolic process"/>
    <property type="evidence" value="ECO:0007669"/>
    <property type="project" value="UniProtKB-KW"/>
</dbReference>
<keyword evidence="10 16" id="KW-0472">Membrane</keyword>
<feature type="transmembrane region" description="Helical" evidence="16">
    <location>
        <begin position="377"/>
        <end position="395"/>
    </location>
</feature>
<feature type="binding site" evidence="12">
    <location>
        <position position="596"/>
    </location>
    <ligand>
        <name>Na(+)</name>
        <dbReference type="ChEBI" id="CHEBI:29101"/>
        <label>1</label>
    </ligand>
</feature>
<dbReference type="Gene3D" id="2.60.40.150">
    <property type="entry name" value="C2 domain"/>
    <property type="match status" value="1"/>
</dbReference>
<feature type="binding site" evidence="12">
    <location>
        <position position="628"/>
    </location>
    <ligand>
        <name>Na(+)</name>
        <dbReference type="ChEBI" id="CHEBI:29101"/>
        <label>1</label>
    </ligand>
</feature>
<dbReference type="GO" id="GO:0005283">
    <property type="term" value="F:amino acid:sodium symporter activity"/>
    <property type="evidence" value="ECO:0007669"/>
    <property type="project" value="TreeGrafter"/>
</dbReference>
<evidence type="ECO:0000256" key="6">
    <source>
        <dbReference type="ARBA" id="ARBA00022847"/>
    </source>
</evidence>
<evidence type="ECO:0000313" key="20">
    <source>
        <dbReference type="Proteomes" id="UP000310200"/>
    </source>
</evidence>
<dbReference type="Gene3D" id="3.20.20.190">
    <property type="entry name" value="Phosphatidylinositol (PI) phosphodiesterase"/>
    <property type="match status" value="1"/>
</dbReference>
<reference evidence="19 20" key="1">
    <citation type="journal article" date="2019" name="Philos. Trans. R. Soc. Lond., B, Biol. Sci.">
        <title>Ant behaviour and brain gene expression of defending hosts depend on the ecological success of the intruding social parasite.</title>
        <authorList>
            <person name="Kaur R."/>
            <person name="Stoldt M."/>
            <person name="Jongepier E."/>
            <person name="Feldmeyer B."/>
            <person name="Menzel F."/>
            <person name="Bornberg-Bauer E."/>
            <person name="Foitzik S."/>
        </authorList>
    </citation>
    <scope>NUCLEOTIDE SEQUENCE [LARGE SCALE GENOMIC DNA]</scope>
    <source>
        <tissue evidence="19">Whole body</tissue>
    </source>
</reference>
<dbReference type="InterPro" id="IPR000909">
    <property type="entry name" value="PLipase_C_PInositol-sp_X_dom"/>
</dbReference>
<dbReference type="InterPro" id="IPR000008">
    <property type="entry name" value="C2_dom"/>
</dbReference>
<dbReference type="InterPro" id="IPR000175">
    <property type="entry name" value="Na/ntran_symport"/>
</dbReference>
<dbReference type="SUPFAM" id="SSF47473">
    <property type="entry name" value="EF-hand"/>
    <property type="match status" value="1"/>
</dbReference>
<dbReference type="Gene3D" id="1.20.1230.10">
    <property type="entry name" value="Phospholipase C beta, distal C-terminal domain"/>
    <property type="match status" value="1"/>
</dbReference>
<dbReference type="InterPro" id="IPR053945">
    <property type="entry name" value="PLCB1-4-like_EFh"/>
</dbReference>
<dbReference type="Pfam" id="PF00209">
    <property type="entry name" value="SNF"/>
    <property type="match status" value="1"/>
</dbReference>
<dbReference type="SUPFAM" id="SSF50729">
    <property type="entry name" value="PH domain-like"/>
    <property type="match status" value="1"/>
</dbReference>
<evidence type="ECO:0000256" key="11">
    <source>
        <dbReference type="ARBA" id="ARBA00023224"/>
    </source>
</evidence>
<dbReference type="SMART" id="SM00148">
    <property type="entry name" value="PLCXc"/>
    <property type="match status" value="1"/>
</dbReference>
<feature type="domain" description="PI-PLC Y-box" evidence="18">
    <location>
        <begin position="1455"/>
        <end position="1571"/>
    </location>
</feature>
<dbReference type="Pfam" id="PF00387">
    <property type="entry name" value="PI-PLC-Y"/>
    <property type="match status" value="1"/>
</dbReference>
<evidence type="ECO:0000256" key="2">
    <source>
        <dbReference type="ARBA" id="ARBA00006459"/>
    </source>
</evidence>
<feature type="compositionally biased region" description="Polar residues" evidence="15">
    <location>
        <begin position="55"/>
        <end position="67"/>
    </location>
</feature>
<sequence>MTREESKGYAQLYLSLNLRPYSRSFYEISEEKRNFKPISIRHFDESGGHAIMDTESGNNDSGVSGSISDEARNGSKSVPPKHGDATQGKLHGKQAVRKMSTMFEEEDDVSDHTDPDVIRIRHQRQKRPEIEAEWSSEEERGRLLNTAEREILVVPADNGNNVGRAINRVESPESVRRDKGHRRRPQPRLMIDQAGSGSSSDRDNGPHSPGRSSSRSVELRHHHHCFNVHPPRTFSMDENQQHCPCCHQLSPTWSSVLYPETNGSQGRSFPDTVSIRSLQASIGLGSSDGRKLTIRRVPTSPSELLNVVHPPPFEDDASTCTSYDDVDADDPGYYRQPRRPHWANKMEFVLACISYSVGLGNIWRFPYLCYKSGGGVFLVPYFLILIVCGVPLLYMELSIGQFTRRGPIGALGQVCPLLKGAGLSSVVISFLMSTYHNVIIAYAIYYFFSAFRPEQPWSRCDNLWNSPRCWLPSYGSIDNRTRPNLTRTPSEEFFDNKVLQMSSGIEEPGILRWELVACLITAWIMVYFSIWKSIKSSAQVRYLTGTLPFLLIVLFLTRSLTLEGAAKGLQFFFHPRWELLGDAKVWVNAAAQVFNSVGIAFGSMICFASYNRFHNTILVDTVAVSLINAFSSLLVGIFSFATIGNIALEQNMSVEDVLTDGPGLVFVIYPQALAKMPASQLWAVLFFFMLVCLSLNSQFAVVEVVVTSIQDGFPNWVNRHLLCHEVLVLLICVVSFLFGLPNITQGGIYFFQLIDHYAASMSIMFLAFFEVIAISWLYGVRRLCNNVKEMTGRLPSMYFRFCWFLAAPLLIMAVWVFSLIDYEPPTYHNGDYTYPWWAEAIGWGIASLSLICIPAFAVYVFVRADGATFAERLKNSIKPHFEACKVCGQEYCVEAMHNLPEDMLKEPQTVVDTSIQLNSHYLLKPQIVPLTEGFAILALICQTMTKKFEFNWRIEVPELLRNGSVFDRWFEDKETTEYEPNCLFKVDEYGFFVYWKSDGKDGDVIELAQVSDIRYGGTPKDPKLCNKLSKHGTLEQLDQKSLTICSGVDYTNITYQHVVCPDAQTAKDWQAGLRLITHNTKASNVCPTIQLMKHWMRLSFQVDPKGKVPVKVISKTFASGKTEKLVYQGLSELGLPSGKNDKIEPEAFTFDKFYSFLLQLVEFMNTKQRDPRLNEILYPLYTEKRCTEIINDYETDEKAKTEKKLTKDGFIRYLMSDENAPMFLDKLEEWMDMDQPLAHYYINSSHNTYLSGRQIGGKSTVEMYRQVLLAGCRCVELDCWDGKGEDEEPIITHGKAMCTDILFKDVIYAIRDTAFVTSEYPIILSFENHCCMKQQYKLAKYCDEIFGDLLLKEPLKDYPLEPGCLLPPPSALKRKILIKNKRLKPEVEKAELELFRAGQFEDKDEVVEDASAPAVAPPPEPEPPKEGEAPAAGEGTEEVQAVQYTGSTMRVHPYLSAMINYAQPIKFQSFEAAESKNIHHNMSSFSETAALNYLKTHSVEFVNYNKRQMSRIYPKGTRADSSNYMPQVFWNAGCQMVALNFQTPDLPMQLNQGKFEYNGTTGYLLKPDFMRRPDRSFDPFSEDVDGIITAQCAVQIIAGQFLSDKKVGTYVEVDMYGLPADTIKKEFRTRMVPSNGLNPVYNEEPFLFRKVVLPDLAVLRFGVYEENGKLLGQRILPLDGLQAGYRHISLKTEANFPMALPMLFCNIELKIYVPDGFEDFMAALSDPGGFSKAAEKQTETMKGLGIEQTDAKADAKKKKEEEAKKAEVLKLEPITLESLKKEKGFKMGKKHQKELDTMRKKHAKERQTMQKNHCSAIEKLTRGKDKNALAQDANVKKVISEQTAQWSAMMEKQRKEEWELLKNQTQSSRDELKRLIEVVQATQVKQMQAKHDKDIKDLNTNQAKASVETAKEVMNDKTLRTKGEKDRRLREKKQQNTKKFVDERKTIEIKQGREKEKLKVTHGKQVEDLDKDINTLNNFRPYFISEVSVVQSPYALFLCVEANWNAHNIWMYLNIMRPPANSAHINRNATVRGFLCITTSSMCV</sequence>
<keyword evidence="3 14" id="KW-0813">Transport</keyword>
<dbReference type="PANTHER" id="PTHR11616:SF303">
    <property type="entry name" value="SODIUM- AND CHLORIDE-DEPENDENT GABA TRANSPORTER INE"/>
    <property type="match status" value="1"/>
</dbReference>
<feature type="transmembrane region" description="Helical" evidence="16">
    <location>
        <begin position="681"/>
        <end position="706"/>
    </location>
</feature>
<keyword evidence="5" id="KW-0378">Hydrolase</keyword>
<evidence type="ECO:0000256" key="15">
    <source>
        <dbReference type="SAM" id="MobiDB-lite"/>
    </source>
</evidence>
<feature type="transmembrane region" description="Helical" evidence="16">
    <location>
        <begin position="757"/>
        <end position="780"/>
    </location>
</feature>
<keyword evidence="9" id="KW-0443">Lipid metabolism</keyword>
<dbReference type="InterPro" id="IPR001711">
    <property type="entry name" value="PLipase_C_Pinositol-sp_Y"/>
</dbReference>
<dbReference type="GO" id="GO:0035556">
    <property type="term" value="P:intracellular signal transduction"/>
    <property type="evidence" value="ECO:0007669"/>
    <property type="project" value="InterPro"/>
</dbReference>
<keyword evidence="6 14" id="KW-0769">Symport</keyword>
<accession>A0A4S2KNA6</accession>
<feature type="region of interest" description="Disordered" evidence="15">
    <location>
        <begin position="46"/>
        <end position="94"/>
    </location>
</feature>
<evidence type="ECO:0000256" key="5">
    <source>
        <dbReference type="ARBA" id="ARBA00022801"/>
    </source>
</evidence>
<dbReference type="SMART" id="SM00239">
    <property type="entry name" value="C2"/>
    <property type="match status" value="1"/>
</dbReference>
<evidence type="ECO:0000256" key="3">
    <source>
        <dbReference type="ARBA" id="ARBA00022448"/>
    </source>
</evidence>
<evidence type="ECO:0000256" key="9">
    <source>
        <dbReference type="ARBA" id="ARBA00023098"/>
    </source>
</evidence>
<feature type="region of interest" description="Disordered" evidence="15">
    <location>
        <begin position="1406"/>
        <end position="1435"/>
    </location>
</feature>
<feature type="transmembrane region" description="Helical" evidence="16">
    <location>
        <begin position="585"/>
        <end position="610"/>
    </location>
</feature>
<feature type="transmembrane region" description="Helical" evidence="16">
    <location>
        <begin position="726"/>
        <end position="751"/>
    </location>
</feature>
<evidence type="ECO:0000256" key="16">
    <source>
        <dbReference type="SAM" id="Phobius"/>
    </source>
</evidence>
<dbReference type="InterPro" id="IPR035892">
    <property type="entry name" value="C2_domain_sf"/>
</dbReference>
<dbReference type="PROSITE" id="PS50004">
    <property type="entry name" value="C2"/>
    <property type="match status" value="1"/>
</dbReference>
<dbReference type="SUPFAM" id="SSF51695">
    <property type="entry name" value="PLC-like phosphodiesterases"/>
    <property type="match status" value="1"/>
</dbReference>
<keyword evidence="4 14" id="KW-0812">Transmembrane</keyword>
<gene>
    <name evidence="19" type="ORF">DBV15_03058</name>
</gene>
<dbReference type="Gene3D" id="2.30.29.240">
    <property type="match status" value="1"/>
</dbReference>
<comment type="caution">
    <text evidence="19">The sequence shown here is derived from an EMBL/GenBank/DDBJ whole genome shotgun (WGS) entry which is preliminary data.</text>
</comment>
<evidence type="ECO:0000256" key="4">
    <source>
        <dbReference type="ARBA" id="ARBA00022692"/>
    </source>
</evidence>
<dbReference type="SUPFAM" id="SSF161070">
    <property type="entry name" value="SNF-like"/>
    <property type="match status" value="1"/>
</dbReference>
<feature type="disulfide bond" evidence="13">
    <location>
        <begin position="460"/>
        <end position="469"/>
    </location>
</feature>
<dbReference type="Pfam" id="PF00388">
    <property type="entry name" value="PI-PLC-X"/>
    <property type="match status" value="1"/>
</dbReference>
<comment type="similarity">
    <text evidence="2 14">Belongs to the sodium:neurotransmitter symporter (SNF) (TC 2.A.22) family.</text>
</comment>
<evidence type="ECO:0000256" key="7">
    <source>
        <dbReference type="ARBA" id="ARBA00022963"/>
    </source>
</evidence>
<evidence type="ECO:0000313" key="19">
    <source>
        <dbReference type="EMBL" id="TGZ49298.1"/>
    </source>
</evidence>
<keyword evidence="13" id="KW-1015">Disulfide bond</keyword>
<dbReference type="PROSITE" id="PS50007">
    <property type="entry name" value="PIPLC_X_DOMAIN"/>
    <property type="match status" value="1"/>
</dbReference>
<evidence type="ECO:0000259" key="17">
    <source>
        <dbReference type="PROSITE" id="PS50004"/>
    </source>
</evidence>
<keyword evidence="7" id="KW-0442">Lipid degradation</keyword>
<dbReference type="FunFam" id="2.60.40.150:FF:000008">
    <property type="entry name" value="1-phosphatidylinositol 4,5-bisphosphate phosphodiesterase"/>
    <property type="match status" value="1"/>
</dbReference>
<feature type="compositionally biased region" description="Low complexity" evidence="15">
    <location>
        <begin position="206"/>
        <end position="216"/>
    </location>
</feature>
<dbReference type="InterPro" id="IPR042531">
    <property type="entry name" value="PLC-beta_C_sf"/>
</dbReference>
<dbReference type="SUPFAM" id="SSF49562">
    <property type="entry name" value="C2 domain (Calcium/lipid-binding domain, CaLB)"/>
    <property type="match status" value="1"/>
</dbReference>
<evidence type="ECO:0000256" key="14">
    <source>
        <dbReference type="RuleBase" id="RU003732"/>
    </source>
</evidence>
<keyword evidence="11" id="KW-0807">Transducer</keyword>
<dbReference type="Pfam" id="PF00168">
    <property type="entry name" value="C2"/>
    <property type="match status" value="1"/>
</dbReference>
<dbReference type="CDD" id="cd00275">
    <property type="entry name" value="C2_PLC_like"/>
    <property type="match status" value="1"/>
</dbReference>
<dbReference type="PROSITE" id="PS50267">
    <property type="entry name" value="NA_NEUROTRAN_SYMP_3"/>
    <property type="match status" value="1"/>
</dbReference>
<evidence type="ECO:0000256" key="8">
    <source>
        <dbReference type="ARBA" id="ARBA00022989"/>
    </source>
</evidence>
<feature type="binding site" evidence="12">
    <location>
        <position position="697"/>
    </location>
    <ligand>
        <name>Na(+)</name>
        <dbReference type="ChEBI" id="CHEBI:29101"/>
        <label>1</label>
    </ligand>
</feature>
<dbReference type="InterPro" id="IPR017946">
    <property type="entry name" value="PLC-like_Pdiesterase_TIM-brl"/>
</dbReference>
<dbReference type="EMBL" id="QBLH01002167">
    <property type="protein sequence ID" value="TGZ49298.1"/>
    <property type="molecule type" value="Genomic_DNA"/>
</dbReference>
<dbReference type="CDD" id="cd13361">
    <property type="entry name" value="PH_PLC_beta"/>
    <property type="match status" value="1"/>
</dbReference>
<feature type="transmembrane region" description="Helical" evidence="16">
    <location>
        <begin position="426"/>
        <end position="448"/>
    </location>
</feature>
<dbReference type="PROSITE" id="PS00610">
    <property type="entry name" value="NA_NEUROTRAN_SYMP_1"/>
    <property type="match status" value="1"/>
</dbReference>
<dbReference type="SMART" id="SM00149">
    <property type="entry name" value="PLCYc"/>
    <property type="match status" value="1"/>
</dbReference>
<dbReference type="InterPro" id="IPR037862">
    <property type="entry name" value="PLC-beta_PH"/>
</dbReference>
<comment type="subcellular location">
    <subcellularLocation>
        <location evidence="1">Membrane</location>
        <topology evidence="1">Multi-pass membrane protein</topology>
    </subcellularLocation>
</comment>
<feature type="transmembrane region" description="Helical" evidence="16">
    <location>
        <begin position="510"/>
        <end position="530"/>
    </location>
</feature>